<evidence type="ECO:0008006" key="4">
    <source>
        <dbReference type="Google" id="ProtNLM"/>
    </source>
</evidence>
<evidence type="ECO:0000313" key="2">
    <source>
        <dbReference type="EMBL" id="MEB4591606.1"/>
    </source>
</evidence>
<dbReference type="EMBL" id="JAYMYJ010000110">
    <property type="protein sequence ID" value="MEB4591606.1"/>
    <property type="molecule type" value="Genomic_DNA"/>
</dbReference>
<reference evidence="3" key="1">
    <citation type="submission" date="2023-07" db="EMBL/GenBank/DDBJ databases">
        <title>The carbon used by Thiothrix.</title>
        <authorList>
            <person name="Chen L."/>
        </authorList>
    </citation>
    <scope>NUCLEOTIDE SEQUENCE [LARGE SCALE GENOMIC DNA]</scope>
</reference>
<gene>
    <name evidence="2" type="ORF">VSS37_11495</name>
</gene>
<evidence type="ECO:0000256" key="1">
    <source>
        <dbReference type="SAM" id="SignalP"/>
    </source>
</evidence>
<dbReference type="Proteomes" id="UP001308005">
    <property type="component" value="Unassembled WGS sequence"/>
</dbReference>
<feature type="signal peptide" evidence="1">
    <location>
        <begin position="1"/>
        <end position="25"/>
    </location>
</feature>
<protein>
    <recommendedName>
        <fullName evidence="4">Rap1a immunity protein domain-containing protein</fullName>
    </recommendedName>
</protein>
<dbReference type="RefSeq" id="WP_324695335.1">
    <property type="nucleotide sequence ID" value="NZ_JAYMYJ010000110.1"/>
</dbReference>
<keyword evidence="1" id="KW-0732">Signal</keyword>
<comment type="caution">
    <text evidence="2">The sequence shown here is derived from an EMBL/GenBank/DDBJ whole genome shotgun (WGS) entry which is preliminary data.</text>
</comment>
<name>A0ABU6CYI9_9GAMM</name>
<keyword evidence="3" id="KW-1185">Reference proteome</keyword>
<organism evidence="2 3">
    <name type="scientific">Candidatus Thiothrix phosphatis</name>
    <dbReference type="NCBI Taxonomy" id="3112415"/>
    <lineage>
        <taxon>Bacteria</taxon>
        <taxon>Pseudomonadati</taxon>
        <taxon>Pseudomonadota</taxon>
        <taxon>Gammaproteobacteria</taxon>
        <taxon>Thiotrichales</taxon>
        <taxon>Thiotrichaceae</taxon>
        <taxon>Thiothrix</taxon>
    </lineage>
</organism>
<accession>A0ABU6CYI9</accession>
<evidence type="ECO:0000313" key="3">
    <source>
        <dbReference type="Proteomes" id="UP001308005"/>
    </source>
</evidence>
<sequence>MHVKQTVLCAALVGGFAAAIPNGYAASLYFEKTPVNASSEKTCLSFASNVSRDMHFANGHKSPEEVAGETGGAYVAITCVARPSQKATAIVMSVADTFDVAKRVGQDAANRIRKVVCFDSPC</sequence>
<proteinExistence type="predicted"/>
<feature type="chain" id="PRO_5047534750" description="Rap1a immunity protein domain-containing protein" evidence="1">
    <location>
        <begin position="26"/>
        <end position="122"/>
    </location>
</feature>